<dbReference type="InterPro" id="IPR000109">
    <property type="entry name" value="POT_fam"/>
</dbReference>
<keyword evidence="8" id="KW-1185">Reference proteome</keyword>
<keyword evidence="5 6" id="KW-0472">Membrane</keyword>
<evidence type="ECO:0000256" key="4">
    <source>
        <dbReference type="ARBA" id="ARBA00022989"/>
    </source>
</evidence>
<dbReference type="OMA" id="WITGFAV"/>
<dbReference type="SUPFAM" id="SSF103473">
    <property type="entry name" value="MFS general substrate transporter"/>
    <property type="match status" value="1"/>
</dbReference>
<comment type="caution">
    <text evidence="7">The sequence shown here is derived from an EMBL/GenBank/DDBJ whole genome shotgun (WGS) entry which is preliminary data.</text>
</comment>
<name>A0A8T2QF18_CERRI</name>
<dbReference type="AlphaFoldDB" id="A0A8T2QF18"/>
<feature type="transmembrane region" description="Helical" evidence="6">
    <location>
        <begin position="490"/>
        <end position="517"/>
    </location>
</feature>
<dbReference type="OrthoDB" id="8904098at2759"/>
<keyword evidence="4 6" id="KW-1133">Transmembrane helix</keyword>
<evidence type="ECO:0000256" key="6">
    <source>
        <dbReference type="SAM" id="Phobius"/>
    </source>
</evidence>
<evidence type="ECO:0000256" key="2">
    <source>
        <dbReference type="ARBA" id="ARBA00005982"/>
    </source>
</evidence>
<evidence type="ECO:0000256" key="1">
    <source>
        <dbReference type="ARBA" id="ARBA00004141"/>
    </source>
</evidence>
<feature type="transmembrane region" description="Helical" evidence="6">
    <location>
        <begin position="538"/>
        <end position="556"/>
    </location>
</feature>
<protein>
    <submittedName>
        <fullName evidence="7">Uncharacterized protein</fullName>
    </submittedName>
</protein>
<evidence type="ECO:0000256" key="5">
    <source>
        <dbReference type="ARBA" id="ARBA00023136"/>
    </source>
</evidence>
<feature type="transmembrane region" description="Helical" evidence="6">
    <location>
        <begin position="154"/>
        <end position="174"/>
    </location>
</feature>
<dbReference type="InterPro" id="IPR036259">
    <property type="entry name" value="MFS_trans_sf"/>
</dbReference>
<sequence length="587" mass="64630">MEGTHDLQPLLLHDHGGEAAKRAEPQDPSLQAFDWLGRPAVTRGRKLGGKWTMFFTTGTICMWYTGYFGIFFNLVLFFRDVLGEGSGAAANDTNMWLGSMFLASLLGAFIAESFLGRLWTCTLSQVVAVAGMALMMIATRLVLSEQGVTGTMRVFFYISIYLLSIGCGASQSTLQALGADQFDEDGDKATFFTRYLILNNTGMILADTLVVYVVSSRGWLVGFGLATIIGAAGLIMFVSGIPLYRQYRHRGNPYKRALQVLVAAARKWRLEFPDNSDAPSKEGHMDVEGRPSAKHTDSFRWLDKAAVETPFDNMNNGARNAWRLSTVTEIEEMKSVLKLIPVWASSIFFNTVYSQAGTLLVEEGALMNNSIVGDIVMEPATMNLFNLLVIVFVAPLYNATVVPLARSITGLPCGLSPLHRTGVGYILCIIAASLAGVLEAYRLHRFKQGLPAPSIFWQVPEYLMLGFAQFLAGIGQLEFFYSYAPLSLRSLGSAFCLTCIALGSYVSSLLVWIVTLVTTQGGAAGWISKDLNDGQLDYFFWLLGGLAFLNLLWFTWCSRAFMRLQAPLVVQQEKMSNSLVHNVQCSQ</sequence>
<comment type="similarity">
    <text evidence="2">Belongs to the major facilitator superfamily. Proton-dependent oligopeptide transporter (POT/PTR) (TC 2.A.17) family.</text>
</comment>
<comment type="subcellular location">
    <subcellularLocation>
        <location evidence="1">Membrane</location>
        <topology evidence="1">Multi-pass membrane protein</topology>
    </subcellularLocation>
</comment>
<dbReference type="PANTHER" id="PTHR11654">
    <property type="entry name" value="OLIGOPEPTIDE TRANSPORTER-RELATED"/>
    <property type="match status" value="1"/>
</dbReference>
<evidence type="ECO:0000313" key="8">
    <source>
        <dbReference type="Proteomes" id="UP000825935"/>
    </source>
</evidence>
<dbReference type="Pfam" id="PF00854">
    <property type="entry name" value="PTR2"/>
    <property type="match status" value="1"/>
</dbReference>
<feature type="transmembrane region" description="Helical" evidence="6">
    <location>
        <begin position="53"/>
        <end position="76"/>
    </location>
</feature>
<feature type="transmembrane region" description="Helical" evidence="6">
    <location>
        <begin position="96"/>
        <end position="115"/>
    </location>
</feature>
<reference evidence="7" key="1">
    <citation type="submission" date="2021-08" db="EMBL/GenBank/DDBJ databases">
        <title>WGS assembly of Ceratopteris richardii.</title>
        <authorList>
            <person name="Marchant D.B."/>
            <person name="Chen G."/>
            <person name="Jenkins J."/>
            <person name="Shu S."/>
            <person name="Leebens-Mack J."/>
            <person name="Grimwood J."/>
            <person name="Schmutz J."/>
            <person name="Soltis P."/>
            <person name="Soltis D."/>
            <person name="Chen Z.-H."/>
        </authorList>
    </citation>
    <scope>NUCLEOTIDE SEQUENCE</scope>
    <source>
        <strain evidence="7">Whitten #5841</strain>
        <tissue evidence="7">Leaf</tissue>
    </source>
</reference>
<dbReference type="Gene3D" id="1.20.1250.20">
    <property type="entry name" value="MFS general substrate transporter like domains"/>
    <property type="match status" value="1"/>
</dbReference>
<feature type="transmembrane region" description="Helical" evidence="6">
    <location>
        <begin position="220"/>
        <end position="244"/>
    </location>
</feature>
<evidence type="ECO:0000256" key="3">
    <source>
        <dbReference type="ARBA" id="ARBA00022692"/>
    </source>
</evidence>
<feature type="transmembrane region" description="Helical" evidence="6">
    <location>
        <begin position="422"/>
        <end position="441"/>
    </location>
</feature>
<organism evidence="7 8">
    <name type="scientific">Ceratopteris richardii</name>
    <name type="common">Triangle waterfern</name>
    <dbReference type="NCBI Taxonomy" id="49495"/>
    <lineage>
        <taxon>Eukaryota</taxon>
        <taxon>Viridiplantae</taxon>
        <taxon>Streptophyta</taxon>
        <taxon>Embryophyta</taxon>
        <taxon>Tracheophyta</taxon>
        <taxon>Polypodiopsida</taxon>
        <taxon>Polypodiidae</taxon>
        <taxon>Polypodiales</taxon>
        <taxon>Pteridineae</taxon>
        <taxon>Pteridaceae</taxon>
        <taxon>Parkerioideae</taxon>
        <taxon>Ceratopteris</taxon>
    </lineage>
</organism>
<feature type="transmembrane region" description="Helical" evidence="6">
    <location>
        <begin position="384"/>
        <end position="402"/>
    </location>
</feature>
<evidence type="ECO:0000313" key="7">
    <source>
        <dbReference type="EMBL" id="KAH7282033.1"/>
    </source>
</evidence>
<dbReference type="GO" id="GO:0022857">
    <property type="term" value="F:transmembrane transporter activity"/>
    <property type="evidence" value="ECO:0007669"/>
    <property type="project" value="InterPro"/>
</dbReference>
<accession>A0A8T2QF18</accession>
<dbReference type="GO" id="GO:0016020">
    <property type="term" value="C:membrane"/>
    <property type="evidence" value="ECO:0007669"/>
    <property type="project" value="UniProtKB-SubCell"/>
</dbReference>
<proteinExistence type="inferred from homology"/>
<feature type="transmembrane region" description="Helical" evidence="6">
    <location>
        <begin position="122"/>
        <end position="142"/>
    </location>
</feature>
<dbReference type="EMBL" id="CM035440">
    <property type="protein sequence ID" value="KAH7282033.1"/>
    <property type="molecule type" value="Genomic_DNA"/>
</dbReference>
<gene>
    <name evidence="7" type="ORF">KP509_35G009100</name>
</gene>
<keyword evidence="3 6" id="KW-0812">Transmembrane</keyword>
<dbReference type="Proteomes" id="UP000825935">
    <property type="component" value="Chromosome 35"/>
</dbReference>